<name>A0AA39GB48_SARSR</name>
<dbReference type="GO" id="GO:0016616">
    <property type="term" value="F:oxidoreductase activity, acting on the CH-OH group of donors, NAD or NADP as acceptor"/>
    <property type="evidence" value="ECO:0007669"/>
    <property type="project" value="UniProtKB-ARBA"/>
</dbReference>
<gene>
    <name evidence="4" type="ORF">NLU13_7978</name>
</gene>
<evidence type="ECO:0000256" key="3">
    <source>
        <dbReference type="ARBA" id="ARBA00023002"/>
    </source>
</evidence>
<comment type="caution">
    <text evidence="4">The sequence shown here is derived from an EMBL/GenBank/DDBJ whole genome shotgun (WGS) entry which is preliminary data.</text>
</comment>
<evidence type="ECO:0000313" key="4">
    <source>
        <dbReference type="EMBL" id="KAK0383886.1"/>
    </source>
</evidence>
<dbReference type="PANTHER" id="PTHR43008">
    <property type="entry name" value="BENZIL REDUCTASE"/>
    <property type="match status" value="1"/>
</dbReference>
<dbReference type="PANTHER" id="PTHR43008:SF4">
    <property type="entry name" value="CHAIN DEHYDROGENASE, PUTATIVE (AFU_ORTHOLOGUE AFUA_4G08710)-RELATED"/>
    <property type="match status" value="1"/>
</dbReference>
<dbReference type="FunFam" id="3.40.50.720:FF:000084">
    <property type="entry name" value="Short-chain dehydrogenase reductase"/>
    <property type="match status" value="1"/>
</dbReference>
<dbReference type="Gene3D" id="3.40.50.720">
    <property type="entry name" value="NAD(P)-binding Rossmann-like Domain"/>
    <property type="match status" value="1"/>
</dbReference>
<evidence type="ECO:0000256" key="1">
    <source>
        <dbReference type="ARBA" id="ARBA00006484"/>
    </source>
</evidence>
<dbReference type="InterPro" id="IPR036291">
    <property type="entry name" value="NAD(P)-bd_dom_sf"/>
</dbReference>
<evidence type="ECO:0000313" key="5">
    <source>
        <dbReference type="Proteomes" id="UP001175261"/>
    </source>
</evidence>
<dbReference type="Pfam" id="PF13561">
    <property type="entry name" value="adh_short_C2"/>
    <property type="match status" value="1"/>
</dbReference>
<keyword evidence="3" id="KW-0560">Oxidoreductase</keyword>
<dbReference type="EMBL" id="JAPDFR010000008">
    <property type="protein sequence ID" value="KAK0383886.1"/>
    <property type="molecule type" value="Genomic_DNA"/>
</dbReference>
<keyword evidence="2" id="KW-0521">NADP</keyword>
<dbReference type="InterPro" id="IPR002347">
    <property type="entry name" value="SDR_fam"/>
</dbReference>
<comment type="similarity">
    <text evidence="1">Belongs to the short-chain dehydrogenases/reductases (SDR) family.</text>
</comment>
<reference evidence="4" key="1">
    <citation type="submission" date="2022-10" db="EMBL/GenBank/DDBJ databases">
        <title>Determination and structural analysis of whole genome sequence of Sarocladium strictum F4-1.</title>
        <authorList>
            <person name="Hu L."/>
            <person name="Jiang Y."/>
        </authorList>
    </citation>
    <scope>NUCLEOTIDE SEQUENCE</scope>
    <source>
        <strain evidence="4">F4-1</strain>
    </source>
</reference>
<keyword evidence="5" id="KW-1185">Reference proteome</keyword>
<dbReference type="SUPFAM" id="SSF51735">
    <property type="entry name" value="NAD(P)-binding Rossmann-fold domains"/>
    <property type="match status" value="1"/>
</dbReference>
<protein>
    <submittedName>
        <fullName evidence="4">Uncharacterized protein</fullName>
    </submittedName>
</protein>
<evidence type="ECO:0000256" key="2">
    <source>
        <dbReference type="ARBA" id="ARBA00022857"/>
    </source>
</evidence>
<dbReference type="Proteomes" id="UP001175261">
    <property type="component" value="Unassembled WGS sequence"/>
</dbReference>
<dbReference type="PRINTS" id="PR00080">
    <property type="entry name" value="SDRFAMILY"/>
</dbReference>
<dbReference type="AlphaFoldDB" id="A0AA39GB48"/>
<organism evidence="4 5">
    <name type="scientific">Sarocladium strictum</name>
    <name type="common">Black bundle disease fungus</name>
    <name type="synonym">Acremonium strictum</name>
    <dbReference type="NCBI Taxonomy" id="5046"/>
    <lineage>
        <taxon>Eukaryota</taxon>
        <taxon>Fungi</taxon>
        <taxon>Dikarya</taxon>
        <taxon>Ascomycota</taxon>
        <taxon>Pezizomycotina</taxon>
        <taxon>Sordariomycetes</taxon>
        <taxon>Hypocreomycetidae</taxon>
        <taxon>Hypocreales</taxon>
        <taxon>Sarocladiaceae</taxon>
        <taxon>Sarocladium</taxon>
    </lineage>
</organism>
<dbReference type="PRINTS" id="PR00081">
    <property type="entry name" value="GDHRDH"/>
</dbReference>
<sequence length="274" mass="29067">MASSSFNFQNMFNIRGRNYIVTGGAQGIGFAVVNALAQLGANVVALDLKEKPSVDYASIAEEHKVTLKYQQADVTDEQGLSKAFQAAFAILGTVDGLVTCAGIALEKAFSTTTWQEMRKIQDVNVTGSYFSAQLVTEKIKSQGTGGSIVLIASITSHTVLPQHRMSAYSASKGAVRMLSEALAVELAGDGIRVNSISPGFIDTEMTQEVRKAQPHMNALMSQTPPLKRIGTRDDLVGAVVYLLSDASSYTTASDIAITGGLHVQMALDCKLAGV</sequence>
<proteinExistence type="inferred from homology"/>
<accession>A0AA39GB48</accession>
<dbReference type="GO" id="GO:0050664">
    <property type="term" value="F:oxidoreductase activity, acting on NAD(P)H, oxygen as acceptor"/>
    <property type="evidence" value="ECO:0007669"/>
    <property type="project" value="TreeGrafter"/>
</dbReference>